<dbReference type="InterPro" id="IPR010736">
    <property type="entry name" value="SHIPPO-rpt"/>
</dbReference>
<accession>A0A8B9MG71</accession>
<keyword evidence="2" id="KW-1185">Reference proteome</keyword>
<reference evidence="1" key="2">
    <citation type="submission" date="2025-09" db="UniProtKB">
        <authorList>
            <consortium name="Ensembl"/>
        </authorList>
    </citation>
    <scope>IDENTIFICATION</scope>
</reference>
<reference evidence="1" key="1">
    <citation type="submission" date="2025-08" db="UniProtKB">
        <authorList>
            <consortium name="Ensembl"/>
        </authorList>
    </citation>
    <scope>IDENTIFICATION</scope>
</reference>
<sequence>VLVYAQKDEEQGCTGERSCLSHWYQCEPGPVSHCICPRREVTNTNETPGPGFYSVTHQSAEINGTSLSKKGTAYFPSLIEKIPTPAHNHCYVSRFAREDKDGGHYDINDSLIKVSPKGITSCFKSKTSCLTRMYGFTPEPATKQPHKLTKEAKKTPFRQEFCLTLSAPAIPPCKDPPSPGPGQYNPVDYKGSPKQDCSKQTVLEVFPGPGKNKNSLCPTLWSVLYNIIFKGKIEKSVFAM</sequence>
<proteinExistence type="predicted"/>
<dbReference type="Proteomes" id="UP000694541">
    <property type="component" value="Unplaced"/>
</dbReference>
<dbReference type="Ensembl" id="ENSANIT00000007612.1">
    <property type="protein sequence ID" value="ENSANIP00000007360.1"/>
    <property type="gene ID" value="ENSANIG00000005002.1"/>
</dbReference>
<name>A0A8B9MG71_9AVES</name>
<evidence type="ECO:0000313" key="2">
    <source>
        <dbReference type="Proteomes" id="UP000694541"/>
    </source>
</evidence>
<dbReference type="AlphaFoldDB" id="A0A8B9MG71"/>
<dbReference type="Pfam" id="PF07004">
    <property type="entry name" value="SHIPPO-rpt"/>
    <property type="match status" value="1"/>
</dbReference>
<protein>
    <submittedName>
        <fullName evidence="1">Uncharacterized protein</fullName>
    </submittedName>
</protein>
<organism evidence="1 2">
    <name type="scientific">Accipiter nisus</name>
    <name type="common">Eurasian sparrowhawk</name>
    <dbReference type="NCBI Taxonomy" id="211598"/>
    <lineage>
        <taxon>Eukaryota</taxon>
        <taxon>Metazoa</taxon>
        <taxon>Chordata</taxon>
        <taxon>Craniata</taxon>
        <taxon>Vertebrata</taxon>
        <taxon>Euteleostomi</taxon>
        <taxon>Archelosauria</taxon>
        <taxon>Archosauria</taxon>
        <taxon>Dinosauria</taxon>
        <taxon>Saurischia</taxon>
        <taxon>Theropoda</taxon>
        <taxon>Coelurosauria</taxon>
        <taxon>Aves</taxon>
        <taxon>Neognathae</taxon>
        <taxon>Neoaves</taxon>
        <taxon>Telluraves</taxon>
        <taxon>Accipitrimorphae</taxon>
        <taxon>Accipitriformes</taxon>
        <taxon>Accipitridae</taxon>
        <taxon>Accipitrinae</taxon>
        <taxon>Accipiter</taxon>
    </lineage>
</organism>
<evidence type="ECO:0000313" key="1">
    <source>
        <dbReference type="Ensembl" id="ENSANIP00000007360.1"/>
    </source>
</evidence>